<comment type="caution">
    <text evidence="2">The sequence shown here is derived from an EMBL/GenBank/DDBJ whole genome shotgun (WGS) entry which is preliminary data.</text>
</comment>
<dbReference type="Pfam" id="PF01370">
    <property type="entry name" value="Epimerase"/>
    <property type="match status" value="1"/>
</dbReference>
<evidence type="ECO:0000259" key="1">
    <source>
        <dbReference type="Pfam" id="PF01370"/>
    </source>
</evidence>
<evidence type="ECO:0000313" key="3">
    <source>
        <dbReference type="Proteomes" id="UP000599383"/>
    </source>
</evidence>
<name>A0ABX1WGZ2_9RHOB</name>
<dbReference type="PANTHER" id="PTHR43245">
    <property type="entry name" value="BIFUNCTIONAL POLYMYXIN RESISTANCE PROTEIN ARNA"/>
    <property type="match status" value="1"/>
</dbReference>
<dbReference type="InterPro" id="IPR036291">
    <property type="entry name" value="NAD(P)-bd_dom_sf"/>
</dbReference>
<gene>
    <name evidence="2" type="ORF">GS617_20110</name>
</gene>
<reference evidence="2 3" key="1">
    <citation type="submission" date="2019-12" db="EMBL/GenBank/DDBJ databases">
        <title>Ruegeria JWLKs population differentiation of coral mucus and skeleton niches.</title>
        <authorList>
            <person name="Luo D."/>
        </authorList>
    </citation>
    <scope>NUCLEOTIDE SEQUENCE [LARGE SCALE GENOMIC DNA]</scope>
    <source>
        <strain evidence="2 3">HKCCD6238</strain>
    </source>
</reference>
<dbReference type="CDD" id="cd08946">
    <property type="entry name" value="SDR_e"/>
    <property type="match status" value="1"/>
</dbReference>
<organism evidence="2 3">
    <name type="scientific">Ruegeria atlantica</name>
    <dbReference type="NCBI Taxonomy" id="81569"/>
    <lineage>
        <taxon>Bacteria</taxon>
        <taxon>Pseudomonadati</taxon>
        <taxon>Pseudomonadota</taxon>
        <taxon>Alphaproteobacteria</taxon>
        <taxon>Rhodobacterales</taxon>
        <taxon>Roseobacteraceae</taxon>
        <taxon>Ruegeria</taxon>
    </lineage>
</organism>
<dbReference type="PANTHER" id="PTHR43245:SF23">
    <property type="entry name" value="NAD(P)-BINDING DOMAIN-CONTAINING PROTEIN"/>
    <property type="match status" value="1"/>
</dbReference>
<dbReference type="Proteomes" id="UP000599383">
    <property type="component" value="Unassembled WGS sequence"/>
</dbReference>
<dbReference type="EMBL" id="WVQY01000012">
    <property type="protein sequence ID" value="NOD32584.1"/>
    <property type="molecule type" value="Genomic_DNA"/>
</dbReference>
<evidence type="ECO:0000313" key="2">
    <source>
        <dbReference type="EMBL" id="NOD32584.1"/>
    </source>
</evidence>
<dbReference type="Gene3D" id="3.40.50.720">
    <property type="entry name" value="NAD(P)-binding Rossmann-like Domain"/>
    <property type="match status" value="1"/>
</dbReference>
<dbReference type="InterPro" id="IPR050177">
    <property type="entry name" value="Lipid_A_modif_metabolic_enz"/>
</dbReference>
<keyword evidence="3" id="KW-1185">Reference proteome</keyword>
<proteinExistence type="predicted"/>
<protein>
    <submittedName>
        <fullName evidence="2">NAD-dependent epimerase/dehydratase family protein</fullName>
    </submittedName>
</protein>
<dbReference type="InterPro" id="IPR001509">
    <property type="entry name" value="Epimerase_deHydtase"/>
</dbReference>
<accession>A0ABX1WGZ2</accession>
<feature type="domain" description="NAD-dependent epimerase/dehydratase" evidence="1">
    <location>
        <begin position="9"/>
        <end position="237"/>
    </location>
</feature>
<dbReference type="SUPFAM" id="SSF51735">
    <property type="entry name" value="NAD(P)-binding Rossmann-fold domains"/>
    <property type="match status" value="1"/>
</dbReference>
<sequence length="356" mass="38542">MTLGSAPKIILLGNLGYIGPVVAAALRKSYPNANLIGLDPGFFSDRLTTHDAWPERVLNQQIIADIRDIDASLFQGADAVVALAAISNDPMGARFETVTTEINQDAIVQAAHLAAEAGVSRFVFASSCSVYGFAEGDARSEDAPLNPLTAYARSKIGTERALAAMDTPGMLRTALRFATACGPSPRLRLDLVLNDFAACAVTAGKITVLSDGSPWRPLIDVRDMARAIDWAITRTQDAGGQWLAVNAGSDVWNYQIRDLAQAVAEAVPGASYSINPDASPDNRSYKVDFSLYKQLAPEHQPVQTLEGTIRDLLQLLNDINFGDADFRSSPLMRLKALEEHIRTGTLSEDLRWRMPQ</sequence>
<dbReference type="RefSeq" id="WP_171233822.1">
    <property type="nucleotide sequence ID" value="NZ_WVQY01000012.1"/>
</dbReference>